<evidence type="ECO:0000256" key="2">
    <source>
        <dbReference type="SAM" id="Phobius"/>
    </source>
</evidence>
<organism evidence="3 4">
    <name type="scientific">Algimonas porphyrae</name>
    <dbReference type="NCBI Taxonomy" id="1128113"/>
    <lineage>
        <taxon>Bacteria</taxon>
        <taxon>Pseudomonadati</taxon>
        <taxon>Pseudomonadota</taxon>
        <taxon>Alphaproteobacteria</taxon>
        <taxon>Maricaulales</taxon>
        <taxon>Robiginitomaculaceae</taxon>
        <taxon>Algimonas</taxon>
    </lineage>
</organism>
<evidence type="ECO:0000313" key="3">
    <source>
        <dbReference type="EMBL" id="GLQ20162.1"/>
    </source>
</evidence>
<dbReference type="PANTHER" id="PTHR33219">
    <property type="entry name" value="YLMG HOMOLOG PROTEIN 2, CHLOROPLASTIC"/>
    <property type="match status" value="1"/>
</dbReference>
<proteinExistence type="inferred from homology"/>
<feature type="transmembrane region" description="Helical" evidence="2">
    <location>
        <begin position="7"/>
        <end position="34"/>
    </location>
</feature>
<dbReference type="EMBL" id="BSNJ01000002">
    <property type="protein sequence ID" value="GLQ20162.1"/>
    <property type="molecule type" value="Genomic_DNA"/>
</dbReference>
<dbReference type="InterPro" id="IPR003425">
    <property type="entry name" value="CCB3/YggT"/>
</dbReference>
<comment type="similarity">
    <text evidence="1">Belongs to the YggT family.</text>
</comment>
<dbReference type="Pfam" id="PF02325">
    <property type="entry name" value="CCB3_YggT"/>
    <property type="match status" value="1"/>
</dbReference>
<reference evidence="3" key="1">
    <citation type="journal article" date="2014" name="Int. J. Syst. Evol. Microbiol.">
        <title>Complete genome of a new Firmicutes species belonging to the dominant human colonic microbiota ('Ruminococcus bicirculans') reveals two chromosomes and a selective capacity to utilize plant glucans.</title>
        <authorList>
            <consortium name="NISC Comparative Sequencing Program"/>
            <person name="Wegmann U."/>
            <person name="Louis P."/>
            <person name="Goesmann A."/>
            <person name="Henrissat B."/>
            <person name="Duncan S.H."/>
            <person name="Flint H.J."/>
        </authorList>
    </citation>
    <scope>NUCLEOTIDE SEQUENCE</scope>
    <source>
        <strain evidence="3">NBRC 108216</strain>
    </source>
</reference>
<keyword evidence="2" id="KW-0812">Transmembrane</keyword>
<dbReference type="PANTHER" id="PTHR33219:SF14">
    <property type="entry name" value="PROTEIN COFACTOR ASSEMBLY OF COMPLEX C SUBUNIT B CCB3, CHLOROPLASTIC-RELATED"/>
    <property type="match status" value="1"/>
</dbReference>
<dbReference type="Proteomes" id="UP001161390">
    <property type="component" value="Unassembled WGS sequence"/>
</dbReference>
<reference evidence="3" key="2">
    <citation type="submission" date="2023-01" db="EMBL/GenBank/DDBJ databases">
        <title>Draft genome sequence of Algimonas porphyrae strain NBRC 108216.</title>
        <authorList>
            <person name="Sun Q."/>
            <person name="Mori K."/>
        </authorList>
    </citation>
    <scope>NUCLEOTIDE SEQUENCE</scope>
    <source>
        <strain evidence="3">NBRC 108216</strain>
    </source>
</reference>
<evidence type="ECO:0000256" key="1">
    <source>
        <dbReference type="ARBA" id="ARBA00010894"/>
    </source>
</evidence>
<comment type="caution">
    <text evidence="3">The sequence shown here is derived from an EMBL/GenBank/DDBJ whole genome shotgun (WGS) entry which is preliminary data.</text>
</comment>
<dbReference type="RefSeq" id="WP_284370481.1">
    <property type="nucleotide sequence ID" value="NZ_BSNJ01000002.1"/>
</dbReference>
<accession>A0ABQ5UZL5</accession>
<evidence type="ECO:0000313" key="4">
    <source>
        <dbReference type="Proteomes" id="UP001161390"/>
    </source>
</evidence>
<protein>
    <submittedName>
        <fullName evidence="3">YggT family protein</fullName>
    </submittedName>
</protein>
<keyword evidence="4" id="KW-1185">Reference proteome</keyword>
<keyword evidence="2" id="KW-0472">Membrane</keyword>
<name>A0ABQ5UZL5_9PROT</name>
<sequence>MTFAQSILAMIIMPILSVIVWLIIIEIILGWVIAFGIADRGGMVAQIRYGLSRFTDPILDPFRRIIPPMGGLDLSPIAAILLIGWFNQYVLGQIVMRMLG</sequence>
<gene>
    <name evidence="3" type="ORF">GCM10007854_11170</name>
</gene>
<keyword evidence="2" id="KW-1133">Transmembrane helix</keyword>